<comment type="caution">
    <text evidence="1">The sequence shown here is derived from an EMBL/GenBank/DDBJ whole genome shotgun (WGS) entry which is preliminary data.</text>
</comment>
<protein>
    <submittedName>
        <fullName evidence="1">Uncharacterized protein</fullName>
    </submittedName>
</protein>
<keyword evidence="2" id="KW-1185">Reference proteome</keyword>
<evidence type="ECO:0000313" key="2">
    <source>
        <dbReference type="Proteomes" id="UP001431209"/>
    </source>
</evidence>
<dbReference type="Proteomes" id="UP001431209">
    <property type="component" value="Unassembled WGS sequence"/>
</dbReference>
<sequence length="178" mass="20222">MDIRIHDLVHKRISQLFQYIPNTLGYLIGYYNPNTSTTSKSCTDGEVIITDEDIAEVYSIIPAGLSIIGVYFSNSRLNGLNTTSWWKKNSERFRTISRYSKSGFVVVTGNETKFYVQKDNNELKEGKHESFNVIKILPLKSITKNIDADQECFYLIHSQLQLKGADKSEVQVIKSGSN</sequence>
<evidence type="ECO:0000313" key="1">
    <source>
        <dbReference type="EMBL" id="KAL0489756.1"/>
    </source>
</evidence>
<gene>
    <name evidence="1" type="ORF">AKO1_003941</name>
</gene>
<dbReference type="EMBL" id="JAOPGA020001602">
    <property type="protein sequence ID" value="KAL0489756.1"/>
    <property type="molecule type" value="Genomic_DNA"/>
</dbReference>
<name>A0AAW2ZM25_9EUKA</name>
<dbReference type="AlphaFoldDB" id="A0AAW2ZM25"/>
<proteinExistence type="predicted"/>
<accession>A0AAW2ZM25</accession>
<reference evidence="1 2" key="1">
    <citation type="submission" date="2024-03" db="EMBL/GenBank/DDBJ databases">
        <title>The Acrasis kona genome and developmental transcriptomes reveal deep origins of eukaryotic multicellular pathways.</title>
        <authorList>
            <person name="Sheikh S."/>
            <person name="Fu C.-J."/>
            <person name="Brown M.W."/>
            <person name="Baldauf S.L."/>
        </authorList>
    </citation>
    <scope>NUCLEOTIDE SEQUENCE [LARGE SCALE GENOMIC DNA]</scope>
    <source>
        <strain evidence="1 2">ATCC MYA-3509</strain>
    </source>
</reference>
<feature type="non-terminal residue" evidence="1">
    <location>
        <position position="178"/>
    </location>
</feature>
<organism evidence="1 2">
    <name type="scientific">Acrasis kona</name>
    <dbReference type="NCBI Taxonomy" id="1008807"/>
    <lineage>
        <taxon>Eukaryota</taxon>
        <taxon>Discoba</taxon>
        <taxon>Heterolobosea</taxon>
        <taxon>Tetramitia</taxon>
        <taxon>Eutetramitia</taxon>
        <taxon>Acrasidae</taxon>
        <taxon>Acrasis</taxon>
    </lineage>
</organism>